<proteinExistence type="predicted"/>
<name>A0A1G2PD17_9BACT</name>
<dbReference type="STRING" id="1802338.A2541_01580"/>
<protein>
    <submittedName>
        <fullName evidence="1">Uncharacterized protein</fullName>
    </submittedName>
</protein>
<reference evidence="1 2" key="1">
    <citation type="journal article" date="2016" name="Nat. Commun.">
        <title>Thousands of microbial genomes shed light on interconnected biogeochemical processes in an aquifer system.</title>
        <authorList>
            <person name="Anantharaman K."/>
            <person name="Brown C.T."/>
            <person name="Hug L.A."/>
            <person name="Sharon I."/>
            <person name="Castelle C.J."/>
            <person name="Probst A.J."/>
            <person name="Thomas B.C."/>
            <person name="Singh A."/>
            <person name="Wilkins M.J."/>
            <person name="Karaoz U."/>
            <person name="Brodie E.L."/>
            <person name="Williams K.H."/>
            <person name="Hubbard S.S."/>
            <person name="Banfield J.F."/>
        </authorList>
    </citation>
    <scope>NUCLEOTIDE SEQUENCE [LARGE SCALE GENOMIC DNA]</scope>
</reference>
<evidence type="ECO:0000313" key="2">
    <source>
        <dbReference type="Proteomes" id="UP000176965"/>
    </source>
</evidence>
<dbReference type="Proteomes" id="UP000176965">
    <property type="component" value="Unassembled WGS sequence"/>
</dbReference>
<dbReference type="EMBL" id="MHSQ01000033">
    <property type="protein sequence ID" value="OHA46238.1"/>
    <property type="molecule type" value="Genomic_DNA"/>
</dbReference>
<gene>
    <name evidence="1" type="ORF">A2541_01580</name>
</gene>
<comment type="caution">
    <text evidence="1">The sequence shown here is derived from an EMBL/GenBank/DDBJ whole genome shotgun (WGS) entry which is preliminary data.</text>
</comment>
<organism evidence="1 2">
    <name type="scientific">Candidatus Taylorbacteria bacterium RIFOXYD2_FULL_36_9</name>
    <dbReference type="NCBI Taxonomy" id="1802338"/>
    <lineage>
        <taxon>Bacteria</taxon>
        <taxon>Candidatus Tayloriibacteriota</taxon>
    </lineage>
</organism>
<evidence type="ECO:0000313" key="1">
    <source>
        <dbReference type="EMBL" id="OHA46238.1"/>
    </source>
</evidence>
<sequence length="239" mass="28147">MKYEKLDIKKVEEDLGKLIIDLGLKEITVSWVKDFTYNFSAPDQKITDEYFGFLFSKLPKNISDKNMDRAVKVFNDVWNVFSQKIMGGISPQEKMLLVIDKEKKQETEDIKKGKKLTYDEELWKEHFEQARKGLDKYMDWAFKEVIPKFDKYVENGKLKEKTELIGVAGLFLEMCGQAGMFDFNRLPPMFISDFPEMFEKTVIGPRISKDKLISYLKTFLSFLEIFYGISFPKINKIWE</sequence>
<dbReference type="AlphaFoldDB" id="A0A1G2PD17"/>
<accession>A0A1G2PD17</accession>